<protein>
    <recommendedName>
        <fullName evidence="4">FAM65 N-terminal domain-containing protein</fullName>
    </recommendedName>
</protein>
<evidence type="ECO:0000256" key="2">
    <source>
        <dbReference type="SAM" id="Coils"/>
    </source>
</evidence>
<keyword evidence="2" id="KW-0175">Coiled coil</keyword>
<keyword evidence="6" id="KW-1185">Reference proteome</keyword>
<evidence type="ECO:0000259" key="4">
    <source>
        <dbReference type="Pfam" id="PF15903"/>
    </source>
</evidence>
<feature type="compositionally biased region" description="Low complexity" evidence="3">
    <location>
        <begin position="252"/>
        <end position="270"/>
    </location>
</feature>
<feature type="compositionally biased region" description="Acidic residues" evidence="3">
    <location>
        <begin position="329"/>
        <end position="341"/>
    </location>
</feature>
<gene>
    <name evidence="5" type="ORF">NMOB1V02_LOCUS10674</name>
</gene>
<dbReference type="PANTHER" id="PTHR15829:SF13">
    <property type="entry name" value="FAM65 N-TERMINAL DOMAIN-CONTAINING PROTEIN"/>
    <property type="match status" value="1"/>
</dbReference>
<dbReference type="InterPro" id="IPR031780">
    <property type="entry name" value="FAM65_N"/>
</dbReference>
<evidence type="ECO:0000313" key="5">
    <source>
        <dbReference type="EMBL" id="CAD7283056.1"/>
    </source>
</evidence>
<feature type="compositionally biased region" description="Acidic residues" evidence="3">
    <location>
        <begin position="311"/>
        <end position="322"/>
    </location>
</feature>
<feature type="non-terminal residue" evidence="5">
    <location>
        <position position="1"/>
    </location>
</feature>
<dbReference type="InterPro" id="IPR026136">
    <property type="entry name" value="RIPOR3"/>
</dbReference>
<dbReference type="EMBL" id="OA886777">
    <property type="protein sequence ID" value="CAD7283056.1"/>
    <property type="molecule type" value="Genomic_DNA"/>
</dbReference>
<dbReference type="Pfam" id="PF15903">
    <property type="entry name" value="PL48"/>
    <property type="match status" value="1"/>
</dbReference>
<dbReference type="OrthoDB" id="9999654at2759"/>
<feature type="compositionally biased region" description="Polar residues" evidence="3">
    <location>
        <begin position="356"/>
        <end position="370"/>
    </location>
</feature>
<feature type="compositionally biased region" description="Basic and acidic residues" evidence="3">
    <location>
        <begin position="283"/>
        <end position="301"/>
    </location>
</feature>
<feature type="compositionally biased region" description="Low complexity" evidence="3">
    <location>
        <begin position="404"/>
        <end position="420"/>
    </location>
</feature>
<feature type="domain" description="FAM65 N-terminal" evidence="4">
    <location>
        <begin position="16"/>
        <end position="243"/>
    </location>
</feature>
<feature type="compositionally biased region" description="Acidic residues" evidence="3">
    <location>
        <begin position="486"/>
        <end position="496"/>
    </location>
</feature>
<organism evidence="5">
    <name type="scientific">Notodromas monacha</name>
    <dbReference type="NCBI Taxonomy" id="399045"/>
    <lineage>
        <taxon>Eukaryota</taxon>
        <taxon>Metazoa</taxon>
        <taxon>Ecdysozoa</taxon>
        <taxon>Arthropoda</taxon>
        <taxon>Crustacea</taxon>
        <taxon>Oligostraca</taxon>
        <taxon>Ostracoda</taxon>
        <taxon>Podocopa</taxon>
        <taxon>Podocopida</taxon>
        <taxon>Cypridocopina</taxon>
        <taxon>Cypridoidea</taxon>
        <taxon>Cyprididae</taxon>
        <taxon>Notodromas</taxon>
    </lineage>
</organism>
<feature type="region of interest" description="Disordered" evidence="3">
    <location>
        <begin position="252"/>
        <end position="425"/>
    </location>
</feature>
<evidence type="ECO:0000256" key="1">
    <source>
        <dbReference type="ARBA" id="ARBA00005744"/>
    </source>
</evidence>
<feature type="region of interest" description="Disordered" evidence="3">
    <location>
        <begin position="465"/>
        <end position="498"/>
    </location>
</feature>
<name>A0A7R9BXK1_9CRUS</name>
<feature type="coiled-coil region" evidence="2">
    <location>
        <begin position="12"/>
        <end position="42"/>
    </location>
</feature>
<accession>A0A7R9BXK1</accession>
<dbReference type="EMBL" id="CAJPEX010004740">
    <property type="protein sequence ID" value="CAG0923208.1"/>
    <property type="molecule type" value="Genomic_DNA"/>
</dbReference>
<evidence type="ECO:0000313" key="6">
    <source>
        <dbReference type="Proteomes" id="UP000678499"/>
    </source>
</evidence>
<dbReference type="PANTHER" id="PTHR15829">
    <property type="entry name" value="PROTEIN KINASE PKN/PRK1, EFFECTOR"/>
    <property type="match status" value="1"/>
</dbReference>
<dbReference type="AlphaFoldDB" id="A0A7R9BXK1"/>
<feature type="compositionally biased region" description="Polar residues" evidence="3">
    <location>
        <begin position="377"/>
        <end position="393"/>
    </location>
</feature>
<comment type="similarity">
    <text evidence="1">Belongs to the RIPOR family.</text>
</comment>
<proteinExistence type="inferred from homology"/>
<dbReference type="Proteomes" id="UP000678499">
    <property type="component" value="Unassembled WGS sequence"/>
</dbReference>
<evidence type="ECO:0000256" key="3">
    <source>
        <dbReference type="SAM" id="MobiDB-lite"/>
    </source>
</evidence>
<reference evidence="5" key="1">
    <citation type="submission" date="2020-11" db="EMBL/GenBank/DDBJ databases">
        <authorList>
            <person name="Tran Van P."/>
        </authorList>
    </citation>
    <scope>NUCLEOTIDE SEQUENCE</scope>
</reference>
<sequence>MLGYCDDDYDGSRGHEHELKRLEHELKLAELARSQVERLVEEYGLQERLRDGARAMAAAFASGPSTRRRGPAVDRVRSGFFDCVGAMGELETRLEALVGVFHCQIQGIQGFARLCPGDVFELSIRHGRQKWKTRGRICKDGSQTWDRPQATFKASCLTETGEKEVMTTTSTSPAVLIVKAREVKRGPLGQKVLLGKQECDLLQLLAPRPVALSLPLNQSGSLKLSMLVVWRPLDAMMVNGVPWAIPSSSVALPSTLSSSSSSSSSSTALSMLRKTHHGGSLDFNRRPRQGSEPRSIGDRQRWSANLRPFASDDEYDEEEEEDICKNCVEEEEEEDAEDDDNENNRMCGRRRRHESLPTSDSSLSRNTESSSGRDETSSVGNTLSWSRSGSQVTLDRGENTTDECSSCRSTTTSSRSTKSSYMQGSVIVPRDPVDLNFTLSKRPGWGLSFSQRDRFMARSCPAVDLIAPNEADEDGENEREKRDEDRVDGDDDDDNSALDRLSDLVAKVVAGVDDIRGRFCQLSELEAQVDRMDEVLAAVTPAKRSK</sequence>